<gene>
    <name evidence="1" type="ORF">NPIL_438051</name>
</gene>
<evidence type="ECO:0000313" key="1">
    <source>
        <dbReference type="EMBL" id="GFU40258.1"/>
    </source>
</evidence>
<dbReference type="AlphaFoldDB" id="A0A8X6QUQ7"/>
<evidence type="ECO:0000313" key="2">
    <source>
        <dbReference type="Proteomes" id="UP000887013"/>
    </source>
</evidence>
<protein>
    <submittedName>
        <fullName evidence="1">Uncharacterized protein</fullName>
    </submittedName>
</protein>
<proteinExistence type="predicted"/>
<dbReference type="EMBL" id="BMAW01084808">
    <property type="protein sequence ID" value="GFU40258.1"/>
    <property type="molecule type" value="Genomic_DNA"/>
</dbReference>
<accession>A0A8X6QUQ7</accession>
<organism evidence="1 2">
    <name type="scientific">Nephila pilipes</name>
    <name type="common">Giant wood spider</name>
    <name type="synonym">Nephila maculata</name>
    <dbReference type="NCBI Taxonomy" id="299642"/>
    <lineage>
        <taxon>Eukaryota</taxon>
        <taxon>Metazoa</taxon>
        <taxon>Ecdysozoa</taxon>
        <taxon>Arthropoda</taxon>
        <taxon>Chelicerata</taxon>
        <taxon>Arachnida</taxon>
        <taxon>Araneae</taxon>
        <taxon>Araneomorphae</taxon>
        <taxon>Entelegynae</taxon>
        <taxon>Araneoidea</taxon>
        <taxon>Nephilidae</taxon>
        <taxon>Nephila</taxon>
    </lineage>
</organism>
<dbReference type="Proteomes" id="UP000887013">
    <property type="component" value="Unassembled WGS sequence"/>
</dbReference>
<keyword evidence="2" id="KW-1185">Reference proteome</keyword>
<comment type="caution">
    <text evidence="1">The sequence shown here is derived from an EMBL/GenBank/DDBJ whole genome shotgun (WGS) entry which is preliminary data.</text>
</comment>
<reference evidence="1" key="1">
    <citation type="submission" date="2020-08" db="EMBL/GenBank/DDBJ databases">
        <title>Multicomponent nature underlies the extraordinary mechanical properties of spider dragline silk.</title>
        <authorList>
            <person name="Kono N."/>
            <person name="Nakamura H."/>
            <person name="Mori M."/>
            <person name="Yoshida Y."/>
            <person name="Ohtoshi R."/>
            <person name="Malay A.D."/>
            <person name="Moran D.A.P."/>
            <person name="Tomita M."/>
            <person name="Numata K."/>
            <person name="Arakawa K."/>
        </authorList>
    </citation>
    <scope>NUCLEOTIDE SEQUENCE</scope>
</reference>
<name>A0A8X6QUQ7_NEPPI</name>
<sequence length="248" mass="27963">MISNYLIDSSLPQRVTHIYSIFVTFPKKTVSSTWERSQEDSIGSSLNRFPNNTACAAPTQMDDCFFGDVMQEGIATIILLPEISSPDDNELHATVQSNSSKNGEKNVTRQMDSINSILKCEICYKVFSTIERGLDHLMLQSLRNNIVLDSSWCLEFSSVSKKLILNSLPTLRNLNRDEEFGENMNSFSQTRGIKIGPSLHIMSQIRVSISGWNLKPENRIGKRDYITLVIMACQIVPEMFYGASTKYA</sequence>